<keyword evidence="11" id="KW-0119">Carbohydrate metabolism</keyword>
<organism evidence="14 15">
    <name type="scientific">Geosmithia morbida</name>
    <dbReference type="NCBI Taxonomy" id="1094350"/>
    <lineage>
        <taxon>Eukaryota</taxon>
        <taxon>Fungi</taxon>
        <taxon>Dikarya</taxon>
        <taxon>Ascomycota</taxon>
        <taxon>Pezizomycotina</taxon>
        <taxon>Sordariomycetes</taxon>
        <taxon>Hypocreomycetidae</taxon>
        <taxon>Hypocreales</taxon>
        <taxon>Bionectriaceae</taxon>
        <taxon>Geosmithia</taxon>
    </lineage>
</organism>
<protein>
    <recommendedName>
        <fullName evidence="5">pectate lyase</fullName>
        <ecNumber evidence="5">4.2.2.2</ecNumber>
    </recommendedName>
</protein>
<dbReference type="InterPro" id="IPR045032">
    <property type="entry name" value="PEL"/>
</dbReference>
<evidence type="ECO:0000256" key="5">
    <source>
        <dbReference type="ARBA" id="ARBA00012272"/>
    </source>
</evidence>
<proteinExistence type="inferred from homology"/>
<dbReference type="EC" id="4.2.2.2" evidence="5"/>
<evidence type="ECO:0000256" key="12">
    <source>
        <dbReference type="SAM" id="SignalP"/>
    </source>
</evidence>
<accession>A0A9P4YU89</accession>
<dbReference type="GO" id="GO:0005576">
    <property type="term" value="C:extracellular region"/>
    <property type="evidence" value="ECO:0007669"/>
    <property type="project" value="UniProtKB-SubCell"/>
</dbReference>
<keyword evidence="6 11" id="KW-0964">Secreted</keyword>
<feature type="chain" id="PRO_5040334877" description="pectate lyase" evidence="12">
    <location>
        <begin position="16"/>
        <end position="329"/>
    </location>
</feature>
<evidence type="ECO:0000256" key="9">
    <source>
        <dbReference type="ARBA" id="ARBA00022837"/>
    </source>
</evidence>
<dbReference type="GO" id="GO:0030570">
    <property type="term" value="F:pectate lyase activity"/>
    <property type="evidence" value="ECO:0007669"/>
    <property type="project" value="UniProtKB-EC"/>
</dbReference>
<dbReference type="GeneID" id="55973986"/>
<dbReference type="SMART" id="SM00656">
    <property type="entry name" value="Amb_all"/>
    <property type="match status" value="1"/>
</dbReference>
<dbReference type="InterPro" id="IPR012334">
    <property type="entry name" value="Pectin_lyas_fold"/>
</dbReference>
<evidence type="ECO:0000313" key="15">
    <source>
        <dbReference type="Proteomes" id="UP000749293"/>
    </source>
</evidence>
<gene>
    <name evidence="14" type="ORF">GMORB2_7763</name>
</gene>
<name>A0A9P4YU89_9HYPO</name>
<dbReference type="Pfam" id="PF00544">
    <property type="entry name" value="Pectate_lyase_4"/>
    <property type="match status" value="1"/>
</dbReference>
<reference evidence="14" key="1">
    <citation type="submission" date="2020-03" db="EMBL/GenBank/DDBJ databases">
        <title>Site-based positive gene gene selection in Geosmithia morbida across the United States reveals a broad range of putative effectors and factors for local host and environmental adapation.</title>
        <authorList>
            <person name="Onufrak A."/>
            <person name="Murdoch R.W."/>
            <person name="Gazis R."/>
            <person name="Huff M."/>
            <person name="Staton M."/>
            <person name="Klingeman W."/>
            <person name="Hadziabdic D."/>
        </authorList>
    </citation>
    <scope>NUCLEOTIDE SEQUENCE</scope>
    <source>
        <strain evidence="14">1262</strain>
    </source>
</reference>
<dbReference type="GO" id="GO:0000272">
    <property type="term" value="P:polysaccharide catabolic process"/>
    <property type="evidence" value="ECO:0007669"/>
    <property type="project" value="UniProtKB-KW"/>
</dbReference>
<keyword evidence="11" id="KW-0624">Polysaccharide degradation</keyword>
<comment type="similarity">
    <text evidence="4 11">Belongs to the polysaccharide lyase 1 family.</text>
</comment>
<feature type="signal peptide" evidence="12">
    <location>
        <begin position="1"/>
        <end position="15"/>
    </location>
</feature>
<comment type="catalytic activity">
    <reaction evidence="1">
        <text>Eliminative cleavage of (1-&gt;4)-alpha-D-galacturonan to give oligosaccharides with 4-deoxy-alpha-D-galact-4-enuronosyl groups at their non-reducing ends.</text>
        <dbReference type="EC" id="4.2.2.2"/>
    </reaction>
</comment>
<evidence type="ECO:0000256" key="3">
    <source>
        <dbReference type="ARBA" id="ARBA00004613"/>
    </source>
</evidence>
<evidence type="ECO:0000256" key="11">
    <source>
        <dbReference type="RuleBase" id="RU361173"/>
    </source>
</evidence>
<keyword evidence="8 12" id="KW-0732">Signal</keyword>
<keyword evidence="10 11" id="KW-0456">Lyase</keyword>
<keyword evidence="9" id="KW-0106">Calcium</keyword>
<evidence type="ECO:0000313" key="14">
    <source>
        <dbReference type="EMBL" id="KAF4122170.1"/>
    </source>
</evidence>
<evidence type="ECO:0000256" key="1">
    <source>
        <dbReference type="ARBA" id="ARBA00000695"/>
    </source>
</evidence>
<dbReference type="RefSeq" id="XP_035320822.1">
    <property type="nucleotide sequence ID" value="XM_035469728.1"/>
</dbReference>
<evidence type="ECO:0000256" key="6">
    <source>
        <dbReference type="ARBA" id="ARBA00022525"/>
    </source>
</evidence>
<dbReference type="InterPro" id="IPR011050">
    <property type="entry name" value="Pectin_lyase_fold/virulence"/>
</dbReference>
<dbReference type="InterPro" id="IPR002022">
    <property type="entry name" value="Pec_lyase"/>
</dbReference>
<evidence type="ECO:0000256" key="4">
    <source>
        <dbReference type="ARBA" id="ARBA00010980"/>
    </source>
</evidence>
<comment type="caution">
    <text evidence="14">The sequence shown here is derived from an EMBL/GenBank/DDBJ whole genome shotgun (WGS) entry which is preliminary data.</text>
</comment>
<evidence type="ECO:0000256" key="2">
    <source>
        <dbReference type="ARBA" id="ARBA00001913"/>
    </source>
</evidence>
<dbReference type="AlphaFoldDB" id="A0A9P4YU89"/>
<dbReference type="GO" id="GO:0046872">
    <property type="term" value="F:metal ion binding"/>
    <property type="evidence" value="ECO:0007669"/>
    <property type="project" value="UniProtKB-KW"/>
</dbReference>
<keyword evidence="7" id="KW-0479">Metal-binding</keyword>
<dbReference type="FunFam" id="2.160.20.10:FF:000036">
    <property type="entry name" value="Pectate lyase A"/>
    <property type="match status" value="1"/>
</dbReference>
<dbReference type="OrthoDB" id="1637350at2759"/>
<dbReference type="Gene3D" id="2.160.20.10">
    <property type="entry name" value="Single-stranded right-handed beta-helix, Pectin lyase-like"/>
    <property type="match status" value="1"/>
</dbReference>
<comment type="cofactor">
    <cofactor evidence="2">
        <name>Ca(2+)</name>
        <dbReference type="ChEBI" id="CHEBI:29108"/>
    </cofactor>
</comment>
<dbReference type="PANTHER" id="PTHR31683">
    <property type="entry name" value="PECTATE LYASE 18-RELATED"/>
    <property type="match status" value="1"/>
</dbReference>
<evidence type="ECO:0000259" key="13">
    <source>
        <dbReference type="SMART" id="SM00656"/>
    </source>
</evidence>
<dbReference type="Proteomes" id="UP000749293">
    <property type="component" value="Unassembled WGS sequence"/>
</dbReference>
<evidence type="ECO:0000256" key="8">
    <source>
        <dbReference type="ARBA" id="ARBA00022729"/>
    </source>
</evidence>
<dbReference type="SUPFAM" id="SSF51126">
    <property type="entry name" value="Pectin lyase-like"/>
    <property type="match status" value="1"/>
</dbReference>
<evidence type="ECO:0000256" key="10">
    <source>
        <dbReference type="ARBA" id="ARBA00023239"/>
    </source>
</evidence>
<sequence>MKFSQILVLAGVAMASPTPTINKVDKRTLEKRASITEACDIGYASSNGGTTGGAGGTTTTVTDFASFSEAAQADGPKVIVVSGDISDSGEIEPTSDTTIVGASGGASLTGIAINIRKVDNVIVRNLKIGLVPADVGDCIGIETSTHVWVDHCDLSGDLTAGKDDYDGLFDVKRGSDYITVSNTYFHDAWKASLIGHSDSNADQDTGHLTITYANNHWENINSRAPSVRFGTVHIFNNYYDTIESSAVNTRMAAQVLVESTQFVNTETAIVAEYSDDTGFANVNDVDLGDGTNTAPTGDLSSSSLPYTYTLVGSAKVASAVADAGATLTW</sequence>
<comment type="subcellular location">
    <subcellularLocation>
        <location evidence="3 11">Secreted</location>
    </subcellularLocation>
</comment>
<feature type="domain" description="Pectate lyase" evidence="13">
    <location>
        <begin position="54"/>
        <end position="268"/>
    </location>
</feature>
<evidence type="ECO:0000256" key="7">
    <source>
        <dbReference type="ARBA" id="ARBA00022723"/>
    </source>
</evidence>
<keyword evidence="15" id="KW-1185">Reference proteome</keyword>
<dbReference type="EMBL" id="JAANYQ010000010">
    <property type="protein sequence ID" value="KAF4122170.1"/>
    <property type="molecule type" value="Genomic_DNA"/>
</dbReference>
<dbReference type="PANTHER" id="PTHR31683:SF18">
    <property type="entry name" value="PECTATE LYASE 21-RELATED"/>
    <property type="match status" value="1"/>
</dbReference>